<name>A0ACC2ZVG5_9EURO</name>
<evidence type="ECO:0000313" key="1">
    <source>
        <dbReference type="EMBL" id="KAJ9651597.1"/>
    </source>
</evidence>
<gene>
    <name evidence="1" type="ORF">H2198_009126</name>
</gene>
<proteinExistence type="predicted"/>
<dbReference type="EMBL" id="JAPDRQ010000246">
    <property type="protein sequence ID" value="KAJ9651597.1"/>
    <property type="molecule type" value="Genomic_DNA"/>
</dbReference>
<comment type="caution">
    <text evidence="1">The sequence shown here is derived from an EMBL/GenBank/DDBJ whole genome shotgun (WGS) entry which is preliminary data.</text>
</comment>
<accession>A0ACC2ZVG5</accession>
<sequence length="359" mass="37068">MARSISQFFIFAGFALILSYVCFASPPPKVSTIHVKSGQSIQAAINTAQPGNWILVEAGTYHEQLTITSDEINLVGLGAILVPPSSPQTNTCSGLGGPNTEAGICVTGSDVELAPFVVEHRKIVSVGRTVKNVLITGFEVRGFSGENIAVVGAENVQVIGNKLVDGDQYGCLVVGSSNTQVEGNAVVSNTNLRFISVCVDNSPGIQVSSNHVSGYVIGLCVQTSGADIRNNDVVNSCTGAFVDPGVKGAKLTKNHISNANATCTAIPGVGISGITIYGASDTTVQYNLIEGLTAGGLPGQTAVAVAILDTATDPVLLASGNIVTKNILRNNDLDIFVFTNGTGNVIENNQCSTPEELCA</sequence>
<protein>
    <submittedName>
        <fullName evidence="1">Uncharacterized protein</fullName>
    </submittedName>
</protein>
<keyword evidence="2" id="KW-1185">Reference proteome</keyword>
<reference evidence="1" key="1">
    <citation type="submission" date="2022-10" db="EMBL/GenBank/DDBJ databases">
        <title>Culturing micro-colonial fungi from biological soil crusts in the Mojave desert and describing Neophaeococcomyces mojavensis, and introducing the new genera and species Taxawa tesnikishii.</title>
        <authorList>
            <person name="Kurbessoian T."/>
            <person name="Stajich J.E."/>
        </authorList>
    </citation>
    <scope>NUCLEOTIDE SEQUENCE</scope>
    <source>
        <strain evidence="1">JES_112</strain>
    </source>
</reference>
<evidence type="ECO:0000313" key="2">
    <source>
        <dbReference type="Proteomes" id="UP001172386"/>
    </source>
</evidence>
<organism evidence="1 2">
    <name type="scientific">Neophaeococcomyces mojaviensis</name>
    <dbReference type="NCBI Taxonomy" id="3383035"/>
    <lineage>
        <taxon>Eukaryota</taxon>
        <taxon>Fungi</taxon>
        <taxon>Dikarya</taxon>
        <taxon>Ascomycota</taxon>
        <taxon>Pezizomycotina</taxon>
        <taxon>Eurotiomycetes</taxon>
        <taxon>Chaetothyriomycetidae</taxon>
        <taxon>Chaetothyriales</taxon>
        <taxon>Chaetothyriales incertae sedis</taxon>
        <taxon>Neophaeococcomyces</taxon>
    </lineage>
</organism>
<dbReference type="Proteomes" id="UP001172386">
    <property type="component" value="Unassembled WGS sequence"/>
</dbReference>